<organism evidence="1 2">
    <name type="scientific">Datura stramonium</name>
    <name type="common">Jimsonweed</name>
    <name type="synonym">Common thornapple</name>
    <dbReference type="NCBI Taxonomy" id="4076"/>
    <lineage>
        <taxon>Eukaryota</taxon>
        <taxon>Viridiplantae</taxon>
        <taxon>Streptophyta</taxon>
        <taxon>Embryophyta</taxon>
        <taxon>Tracheophyta</taxon>
        <taxon>Spermatophyta</taxon>
        <taxon>Magnoliopsida</taxon>
        <taxon>eudicotyledons</taxon>
        <taxon>Gunneridae</taxon>
        <taxon>Pentapetalae</taxon>
        <taxon>asterids</taxon>
        <taxon>lamiids</taxon>
        <taxon>Solanales</taxon>
        <taxon>Solanaceae</taxon>
        <taxon>Solanoideae</taxon>
        <taxon>Datureae</taxon>
        <taxon>Datura</taxon>
    </lineage>
</organism>
<reference evidence="1 2" key="1">
    <citation type="journal article" date="2021" name="BMC Genomics">
        <title>Datura genome reveals duplications of psychoactive alkaloid biosynthetic genes and high mutation rate following tissue culture.</title>
        <authorList>
            <person name="Rajewski A."/>
            <person name="Carter-House D."/>
            <person name="Stajich J."/>
            <person name="Litt A."/>
        </authorList>
    </citation>
    <scope>NUCLEOTIDE SEQUENCE [LARGE SCALE GENOMIC DNA]</scope>
    <source>
        <strain evidence="1">AR-01</strain>
    </source>
</reference>
<feature type="non-terminal residue" evidence="1">
    <location>
        <position position="121"/>
    </location>
</feature>
<comment type="caution">
    <text evidence="1">The sequence shown here is derived from an EMBL/GenBank/DDBJ whole genome shotgun (WGS) entry which is preliminary data.</text>
</comment>
<gene>
    <name evidence="1" type="ORF">HAX54_017785</name>
</gene>
<evidence type="ECO:0000313" key="1">
    <source>
        <dbReference type="EMBL" id="MCD9559650.1"/>
    </source>
</evidence>
<keyword evidence="2" id="KW-1185">Reference proteome</keyword>
<proteinExistence type="predicted"/>
<dbReference type="Proteomes" id="UP000823775">
    <property type="component" value="Unassembled WGS sequence"/>
</dbReference>
<name>A0ABS8UMG3_DATST</name>
<evidence type="ECO:0008006" key="3">
    <source>
        <dbReference type="Google" id="ProtNLM"/>
    </source>
</evidence>
<accession>A0ABS8UMG3</accession>
<protein>
    <recommendedName>
        <fullName evidence="3">Secreted protein</fullName>
    </recommendedName>
</protein>
<sequence>MGLFALVIHQYFTRWNRLFIGALQVGTVYSQVLCRLELATHRWFAGCTDYSPVVHRLEPTIHRWFIGWHWLFTGGSPVGTSCSQFRGQVTYFTDERAKTSKKVSKDPRSLQGQLWKVIHNK</sequence>
<dbReference type="EMBL" id="JACEIK010002183">
    <property type="protein sequence ID" value="MCD9559650.1"/>
    <property type="molecule type" value="Genomic_DNA"/>
</dbReference>
<evidence type="ECO:0000313" key="2">
    <source>
        <dbReference type="Proteomes" id="UP000823775"/>
    </source>
</evidence>